<proteinExistence type="predicted"/>
<keyword evidence="2" id="KW-0472">Membrane</keyword>
<feature type="transmembrane region" description="Helical" evidence="2">
    <location>
        <begin position="6"/>
        <end position="30"/>
    </location>
</feature>
<protein>
    <submittedName>
        <fullName evidence="3">Uncharacterized protein</fullName>
    </submittedName>
</protein>
<dbReference type="EMBL" id="MZGJ01000039">
    <property type="protein sequence ID" value="OQX50277.1"/>
    <property type="molecule type" value="Genomic_DNA"/>
</dbReference>
<accession>A0A1W9NVV6</accession>
<dbReference type="AlphaFoldDB" id="A0A1W9NVV6"/>
<name>A0A1W9NVV6_UNCC3</name>
<feature type="region of interest" description="Disordered" evidence="1">
    <location>
        <begin position="85"/>
        <end position="104"/>
    </location>
</feature>
<reference evidence="4" key="1">
    <citation type="submission" date="2017-03" db="EMBL/GenBank/DDBJ databases">
        <title>Novel pathways for hydrocarbon cycling and metabolic interdependencies in hydrothermal sediment communities.</title>
        <authorList>
            <person name="Dombrowski N."/>
            <person name="Seitz K."/>
            <person name="Teske A."/>
            <person name="Baker B."/>
        </authorList>
    </citation>
    <scope>NUCLEOTIDE SEQUENCE [LARGE SCALE GENOMIC DNA]</scope>
</reference>
<keyword evidence="2" id="KW-1133">Transmembrane helix</keyword>
<organism evidence="3 4">
    <name type="scientific">candidate division CPR3 bacterium 4484_211</name>
    <dbReference type="NCBI Taxonomy" id="1968527"/>
    <lineage>
        <taxon>Bacteria</taxon>
        <taxon>Bacteria division CPR3</taxon>
    </lineage>
</organism>
<sequence length="104" mass="12648">MDFSFFFPSWFHLLSFIFFVFFLDFLKIFFCSRRRSRKRGEREGQKIFFQGRRNTTPLFFHFRPLAFVLRGARSKRVLWYLLTGKSNDNDLSPKQEVTPPNFAF</sequence>
<evidence type="ECO:0000256" key="1">
    <source>
        <dbReference type="SAM" id="MobiDB-lite"/>
    </source>
</evidence>
<evidence type="ECO:0000313" key="4">
    <source>
        <dbReference type="Proteomes" id="UP000192520"/>
    </source>
</evidence>
<evidence type="ECO:0000256" key="2">
    <source>
        <dbReference type="SAM" id="Phobius"/>
    </source>
</evidence>
<dbReference type="Proteomes" id="UP000192520">
    <property type="component" value="Unassembled WGS sequence"/>
</dbReference>
<keyword evidence="2" id="KW-0812">Transmembrane</keyword>
<evidence type="ECO:0000313" key="3">
    <source>
        <dbReference type="EMBL" id="OQX50277.1"/>
    </source>
</evidence>
<comment type="caution">
    <text evidence="3">The sequence shown here is derived from an EMBL/GenBank/DDBJ whole genome shotgun (WGS) entry which is preliminary data.</text>
</comment>
<gene>
    <name evidence="3" type="ORF">B5M47_04035</name>
</gene>